<dbReference type="Proteomes" id="UP000325672">
    <property type="component" value="Unassembled WGS sequence"/>
</dbReference>
<reference evidence="2 3" key="1">
    <citation type="submission" date="2019-04" db="EMBL/GenBank/DDBJ databases">
        <title>Friends and foes A comparative genomics study of 23 Aspergillus species from section Flavi.</title>
        <authorList>
            <consortium name="DOE Joint Genome Institute"/>
            <person name="Kjaerbolling I."/>
            <person name="Vesth T."/>
            <person name="Frisvad J.C."/>
            <person name="Nybo J.L."/>
            <person name="Theobald S."/>
            <person name="Kildgaard S."/>
            <person name="Isbrandt T."/>
            <person name="Kuo A."/>
            <person name="Sato A."/>
            <person name="Lyhne E.K."/>
            <person name="Kogle M.E."/>
            <person name="Wiebenga A."/>
            <person name="Kun R.S."/>
            <person name="Lubbers R.J."/>
            <person name="Makela M.R."/>
            <person name="Barry K."/>
            <person name="Chovatia M."/>
            <person name="Clum A."/>
            <person name="Daum C."/>
            <person name="Haridas S."/>
            <person name="He G."/>
            <person name="LaButti K."/>
            <person name="Lipzen A."/>
            <person name="Mondo S."/>
            <person name="Riley R."/>
            <person name="Salamov A."/>
            <person name="Simmons B.A."/>
            <person name="Magnuson J.K."/>
            <person name="Henrissat B."/>
            <person name="Mortensen U.H."/>
            <person name="Larsen T.O."/>
            <person name="Devries R.P."/>
            <person name="Grigoriev I.V."/>
            <person name="Machida M."/>
            <person name="Baker S.E."/>
            <person name="Andersen M.R."/>
        </authorList>
    </citation>
    <scope>NUCLEOTIDE SEQUENCE [LARGE SCALE GENOMIC DNA]</scope>
    <source>
        <strain evidence="2 3">CBS 117625</strain>
    </source>
</reference>
<keyword evidence="1" id="KW-0472">Membrane</keyword>
<keyword evidence="3" id="KW-1185">Reference proteome</keyword>
<dbReference type="AlphaFoldDB" id="A0A5N6SQ10"/>
<sequence length="59" mass="6385">MVVVRLGKAQLGWATLPLEPWLATLRLFSLALAHVILQSEAAGVVYVFFIMKGGAICTL</sequence>
<protein>
    <submittedName>
        <fullName evidence="2">Uncharacterized protein</fullName>
    </submittedName>
</protein>
<dbReference type="RefSeq" id="XP_031911992.1">
    <property type="nucleotide sequence ID" value="XM_032054983.1"/>
</dbReference>
<evidence type="ECO:0000256" key="1">
    <source>
        <dbReference type="SAM" id="Phobius"/>
    </source>
</evidence>
<gene>
    <name evidence="2" type="ORF">BDV38DRAFT_250723</name>
</gene>
<keyword evidence="1" id="KW-0812">Transmembrane</keyword>
<dbReference type="GeneID" id="43639193"/>
<evidence type="ECO:0000313" key="3">
    <source>
        <dbReference type="Proteomes" id="UP000325672"/>
    </source>
</evidence>
<organism evidence="2 3">
    <name type="scientific">Aspergillus pseudotamarii</name>
    <dbReference type="NCBI Taxonomy" id="132259"/>
    <lineage>
        <taxon>Eukaryota</taxon>
        <taxon>Fungi</taxon>
        <taxon>Dikarya</taxon>
        <taxon>Ascomycota</taxon>
        <taxon>Pezizomycotina</taxon>
        <taxon>Eurotiomycetes</taxon>
        <taxon>Eurotiomycetidae</taxon>
        <taxon>Eurotiales</taxon>
        <taxon>Aspergillaceae</taxon>
        <taxon>Aspergillus</taxon>
        <taxon>Aspergillus subgen. Circumdati</taxon>
    </lineage>
</organism>
<keyword evidence="1" id="KW-1133">Transmembrane helix</keyword>
<feature type="transmembrane region" description="Helical" evidence="1">
    <location>
        <begin position="27"/>
        <end position="49"/>
    </location>
</feature>
<proteinExistence type="predicted"/>
<evidence type="ECO:0000313" key="2">
    <source>
        <dbReference type="EMBL" id="KAE8135929.1"/>
    </source>
</evidence>
<accession>A0A5N6SQ10</accession>
<dbReference type="EMBL" id="ML743588">
    <property type="protein sequence ID" value="KAE8135929.1"/>
    <property type="molecule type" value="Genomic_DNA"/>
</dbReference>
<name>A0A5N6SQ10_ASPPS</name>